<dbReference type="GO" id="GO:0008360">
    <property type="term" value="P:regulation of cell shape"/>
    <property type="evidence" value="ECO:0007669"/>
    <property type="project" value="UniProtKB-KW"/>
</dbReference>
<dbReference type="PANTHER" id="PTHR43445:SF3">
    <property type="entry name" value="UDP-N-ACETYLMURAMATE--L-ALANINE LIGASE"/>
    <property type="match status" value="1"/>
</dbReference>
<evidence type="ECO:0000256" key="5">
    <source>
        <dbReference type="ARBA" id="ARBA00022598"/>
    </source>
</evidence>
<dbReference type="PANTHER" id="PTHR43445">
    <property type="entry name" value="UDP-N-ACETYLMURAMATE--L-ALANINE LIGASE-RELATED"/>
    <property type="match status" value="1"/>
</dbReference>
<dbReference type="Gene3D" id="3.40.1190.10">
    <property type="entry name" value="Mur-like, catalytic domain"/>
    <property type="match status" value="1"/>
</dbReference>
<dbReference type="Gene3D" id="3.90.190.20">
    <property type="entry name" value="Mur ligase, C-terminal domain"/>
    <property type="match status" value="1"/>
</dbReference>
<keyword evidence="9 14" id="KW-0133">Cell shape</keyword>
<sequence length="469" mass="51608">MKNKIKHIHFVGIGGSGMNGIAELLLNLNYTISGSDLFESNITSRLKSMGANIYIGHASENILGADVLVVSSAISNDNPEVCYARQKNIPIVPRAIMLAELMRLKRGIAVAGTHGKTTTTSLVSSILAYEGLDPTFVIGGKLNAIGTSAVLGQGDYIIVEADESDASFLDLSPIISIVTNIGIDHMDTYNHNINILKNTFINFIHKLPFYGTAILCIDDINIKNIIPNISRTAITYGLDNDANIKASNIQCIGTRMLFHVERKNINGIEKKPLDITLNLPGIHNVRNALAAIAVATELDIKDHSICLALKDFRGVSRRFSYIGDFNVNKNNGGGLFTIIDDYGHHPMEIQATLDAARGIWPDRRIVLAFQPHRYTRTRDCFEDFIKVLSNVDVLLLTEVYSAGEKAIIAADGRSLSRALRVFSKIEPIFVENIENIPKIIMNIIRDKDVLIIMGAGSISKVHEFWKKSI</sequence>
<dbReference type="SUPFAM" id="SSF53623">
    <property type="entry name" value="MurD-like peptide ligases, catalytic domain"/>
    <property type="match status" value="1"/>
</dbReference>
<dbReference type="Pfam" id="PF01225">
    <property type="entry name" value="Mur_ligase"/>
    <property type="match status" value="1"/>
</dbReference>
<dbReference type="AlphaFoldDB" id="A0A3S7JAF8"/>
<dbReference type="Pfam" id="PF02875">
    <property type="entry name" value="Mur_ligase_C"/>
    <property type="match status" value="1"/>
</dbReference>
<evidence type="ECO:0000259" key="16">
    <source>
        <dbReference type="Pfam" id="PF02875"/>
    </source>
</evidence>
<keyword evidence="8 14" id="KW-0067">ATP-binding</keyword>
<comment type="catalytic activity">
    <reaction evidence="13 14">
        <text>UDP-N-acetyl-alpha-D-muramate + L-alanine + ATP = UDP-N-acetyl-alpha-D-muramoyl-L-alanine + ADP + phosphate + H(+)</text>
        <dbReference type="Rhea" id="RHEA:23372"/>
        <dbReference type="ChEBI" id="CHEBI:15378"/>
        <dbReference type="ChEBI" id="CHEBI:30616"/>
        <dbReference type="ChEBI" id="CHEBI:43474"/>
        <dbReference type="ChEBI" id="CHEBI:57972"/>
        <dbReference type="ChEBI" id="CHEBI:70757"/>
        <dbReference type="ChEBI" id="CHEBI:83898"/>
        <dbReference type="ChEBI" id="CHEBI:456216"/>
        <dbReference type="EC" id="6.3.2.8"/>
    </reaction>
</comment>
<comment type="subcellular location">
    <subcellularLocation>
        <location evidence="1 14">Cytoplasm</location>
    </subcellularLocation>
</comment>
<keyword evidence="6 14" id="KW-0132">Cell division</keyword>
<evidence type="ECO:0000256" key="12">
    <source>
        <dbReference type="ARBA" id="ARBA00023316"/>
    </source>
</evidence>
<keyword evidence="4 14" id="KW-0963">Cytoplasm</keyword>
<keyword evidence="5 14" id="KW-0436">Ligase</keyword>
<dbReference type="EC" id="6.3.2.8" evidence="3 14"/>
<evidence type="ECO:0000313" key="18">
    <source>
        <dbReference type="EMBL" id="AWD32658.1"/>
    </source>
</evidence>
<dbReference type="InterPro" id="IPR013221">
    <property type="entry name" value="Mur_ligase_cen"/>
</dbReference>
<evidence type="ECO:0000256" key="13">
    <source>
        <dbReference type="ARBA" id="ARBA00047833"/>
    </source>
</evidence>
<evidence type="ECO:0000256" key="3">
    <source>
        <dbReference type="ARBA" id="ARBA00012211"/>
    </source>
</evidence>
<dbReference type="GO" id="GO:0071555">
    <property type="term" value="P:cell wall organization"/>
    <property type="evidence" value="ECO:0007669"/>
    <property type="project" value="UniProtKB-KW"/>
</dbReference>
<evidence type="ECO:0000256" key="9">
    <source>
        <dbReference type="ARBA" id="ARBA00022960"/>
    </source>
</evidence>
<dbReference type="InterPro" id="IPR036565">
    <property type="entry name" value="Mur-like_cat_sf"/>
</dbReference>
<dbReference type="GO" id="GO:0005737">
    <property type="term" value="C:cytoplasm"/>
    <property type="evidence" value="ECO:0007669"/>
    <property type="project" value="UniProtKB-SubCell"/>
</dbReference>
<feature type="domain" description="Mur ligase central" evidence="17">
    <location>
        <begin position="110"/>
        <end position="295"/>
    </location>
</feature>
<dbReference type="SUPFAM" id="SSF53244">
    <property type="entry name" value="MurD-like peptide ligases, peptide-binding domain"/>
    <property type="match status" value="1"/>
</dbReference>
<dbReference type="Proteomes" id="UP000266796">
    <property type="component" value="Chromosome"/>
</dbReference>
<comment type="similarity">
    <text evidence="14">Belongs to the MurCDEF family.</text>
</comment>
<dbReference type="Gene3D" id="3.40.50.720">
    <property type="entry name" value="NAD(P)-binding Rossmann-like Domain"/>
    <property type="match status" value="1"/>
</dbReference>
<dbReference type="KEGG" id="kso:CKSOR_00552"/>
<dbReference type="Pfam" id="PF08245">
    <property type="entry name" value="Mur_ligase_M"/>
    <property type="match status" value="1"/>
</dbReference>
<evidence type="ECO:0000256" key="4">
    <source>
        <dbReference type="ARBA" id="ARBA00022490"/>
    </source>
</evidence>
<dbReference type="GO" id="GO:0008763">
    <property type="term" value="F:UDP-N-acetylmuramate-L-alanine ligase activity"/>
    <property type="evidence" value="ECO:0007669"/>
    <property type="project" value="UniProtKB-UniRule"/>
</dbReference>
<dbReference type="InterPro" id="IPR005758">
    <property type="entry name" value="UDP-N-AcMur_Ala_ligase_MurC"/>
</dbReference>
<evidence type="ECO:0000256" key="8">
    <source>
        <dbReference type="ARBA" id="ARBA00022840"/>
    </source>
</evidence>
<keyword evidence="11 14" id="KW-0131">Cell cycle</keyword>
<name>A0A3S7JAF8_9PROT</name>
<dbReference type="InterPro" id="IPR004101">
    <property type="entry name" value="Mur_ligase_C"/>
</dbReference>
<keyword evidence="7 14" id="KW-0547">Nucleotide-binding</keyword>
<keyword evidence="12 14" id="KW-0961">Cell wall biogenesis/degradation</keyword>
<dbReference type="RefSeq" id="WP_108674058.1">
    <property type="nucleotide sequence ID" value="NZ_CP025628.1"/>
</dbReference>
<reference evidence="18 19" key="1">
    <citation type="journal article" date="2018" name="Parasitology">
        <title>The reduced genome of Candidatus Kinetoplastibacterium sorsogonicusi, the endosymbiont of Kentomonas sorsogonicus (Trypanosomatidae): loss of the haem-synthesis pathway.</title>
        <authorList>
            <person name="Silva F.M."/>
            <person name="Kostygov A.Y."/>
            <person name="Spodareva V.V."/>
            <person name="Butenko A."/>
            <person name="Tossou R."/>
            <person name="Lukes J."/>
            <person name="Yurchenko V."/>
            <person name="Alves J.M.P."/>
        </authorList>
    </citation>
    <scope>NUCLEOTIDE SEQUENCE [LARGE SCALE GENOMIC DNA]</scope>
    <source>
        <strain evidence="18 19">MF-08</strain>
    </source>
</reference>
<feature type="domain" description="Mur ligase C-terminal" evidence="16">
    <location>
        <begin position="334"/>
        <end position="456"/>
    </location>
</feature>
<evidence type="ECO:0000256" key="14">
    <source>
        <dbReference type="HAMAP-Rule" id="MF_00046"/>
    </source>
</evidence>
<organism evidence="18 19">
    <name type="scientific">Candidatus Kinetoplastidibacterium kentomonadis</name>
    <dbReference type="NCBI Taxonomy" id="1576550"/>
    <lineage>
        <taxon>Bacteria</taxon>
        <taxon>Pseudomonadati</taxon>
        <taxon>Pseudomonadota</taxon>
        <taxon>Betaproteobacteria</taxon>
        <taxon>Candidatus Kinetoplastidibacterium</taxon>
    </lineage>
</organism>
<evidence type="ECO:0000256" key="10">
    <source>
        <dbReference type="ARBA" id="ARBA00022984"/>
    </source>
</evidence>
<dbReference type="NCBIfam" id="TIGR01082">
    <property type="entry name" value="murC"/>
    <property type="match status" value="1"/>
</dbReference>
<evidence type="ECO:0000313" key="19">
    <source>
        <dbReference type="Proteomes" id="UP000266796"/>
    </source>
</evidence>
<dbReference type="InterPro" id="IPR050061">
    <property type="entry name" value="MurCDEF_pg_biosynth"/>
</dbReference>
<proteinExistence type="inferred from homology"/>
<evidence type="ECO:0000256" key="6">
    <source>
        <dbReference type="ARBA" id="ARBA00022618"/>
    </source>
</evidence>
<feature type="domain" description="Mur ligase N-terminal catalytic" evidence="15">
    <location>
        <begin position="7"/>
        <end position="105"/>
    </location>
</feature>
<evidence type="ECO:0000256" key="2">
    <source>
        <dbReference type="ARBA" id="ARBA00004752"/>
    </source>
</evidence>
<evidence type="ECO:0000256" key="1">
    <source>
        <dbReference type="ARBA" id="ARBA00004496"/>
    </source>
</evidence>
<comment type="pathway">
    <text evidence="2 14">Cell wall biogenesis; peptidoglycan biosynthesis.</text>
</comment>
<dbReference type="SUPFAM" id="SSF51984">
    <property type="entry name" value="MurCD N-terminal domain"/>
    <property type="match status" value="1"/>
</dbReference>
<dbReference type="EMBL" id="CP025628">
    <property type="protein sequence ID" value="AWD32658.1"/>
    <property type="molecule type" value="Genomic_DNA"/>
</dbReference>
<accession>A0A3S7JAF8</accession>
<evidence type="ECO:0000256" key="7">
    <source>
        <dbReference type="ARBA" id="ARBA00022741"/>
    </source>
</evidence>
<keyword evidence="10 14" id="KW-0573">Peptidoglycan synthesis</keyword>
<evidence type="ECO:0000256" key="11">
    <source>
        <dbReference type="ARBA" id="ARBA00023306"/>
    </source>
</evidence>
<dbReference type="GO" id="GO:0051301">
    <property type="term" value="P:cell division"/>
    <property type="evidence" value="ECO:0007669"/>
    <property type="project" value="UniProtKB-KW"/>
</dbReference>
<dbReference type="InterPro" id="IPR000713">
    <property type="entry name" value="Mur_ligase_N"/>
</dbReference>
<dbReference type="InterPro" id="IPR036615">
    <property type="entry name" value="Mur_ligase_C_dom_sf"/>
</dbReference>
<dbReference type="HAMAP" id="MF_00046">
    <property type="entry name" value="MurC"/>
    <property type="match status" value="1"/>
</dbReference>
<dbReference type="UniPathway" id="UPA00219"/>
<dbReference type="GO" id="GO:0005524">
    <property type="term" value="F:ATP binding"/>
    <property type="evidence" value="ECO:0007669"/>
    <property type="project" value="UniProtKB-UniRule"/>
</dbReference>
<dbReference type="GO" id="GO:0009252">
    <property type="term" value="P:peptidoglycan biosynthetic process"/>
    <property type="evidence" value="ECO:0007669"/>
    <property type="project" value="UniProtKB-UniRule"/>
</dbReference>
<protein>
    <recommendedName>
        <fullName evidence="3 14">UDP-N-acetylmuramate--L-alanine ligase</fullName>
        <ecNumber evidence="3 14">6.3.2.8</ecNumber>
    </recommendedName>
    <alternativeName>
        <fullName evidence="14">UDP-N-acetylmuramoyl-L-alanine synthetase</fullName>
    </alternativeName>
</protein>
<evidence type="ECO:0000259" key="15">
    <source>
        <dbReference type="Pfam" id="PF01225"/>
    </source>
</evidence>
<keyword evidence="19" id="KW-1185">Reference proteome</keyword>
<dbReference type="OrthoDB" id="9804126at2"/>
<gene>
    <name evidence="14 18" type="primary">murC</name>
    <name evidence="18" type="ORF">CKSOR_00552</name>
</gene>
<feature type="binding site" evidence="14">
    <location>
        <begin position="112"/>
        <end position="118"/>
    </location>
    <ligand>
        <name>ATP</name>
        <dbReference type="ChEBI" id="CHEBI:30616"/>
    </ligand>
</feature>
<comment type="function">
    <text evidence="14">Cell wall formation.</text>
</comment>
<evidence type="ECO:0000259" key="17">
    <source>
        <dbReference type="Pfam" id="PF08245"/>
    </source>
</evidence>